<reference evidence="11" key="2">
    <citation type="journal article" date="2016" name="Front. Microbiol.">
        <title>The Regulatory Protein RosR Affects Rhizobium leguminosarum bv. trifolii Protein Profiles, Cell Surface Properties, and Symbiosis with Clover.</title>
        <authorList>
            <person name="Rachwal K."/>
            <person name="Boguszewska A."/>
            <person name="Kopcinska J."/>
            <person name="Karas M."/>
            <person name="Tchorzewski M."/>
            <person name="Janczarek M."/>
        </authorList>
    </citation>
    <scope>NUCLEOTIDE SEQUENCE</scope>
    <source>
        <strain evidence="11">Rt24.2</strain>
    </source>
</reference>
<dbReference type="Pfam" id="PF00528">
    <property type="entry name" value="BPD_transp_1"/>
    <property type="match status" value="1"/>
</dbReference>
<dbReference type="RefSeq" id="WP_065277713.1">
    <property type="nucleotide sequence ID" value="NZ_MAMO01000168.1"/>
</dbReference>
<evidence type="ECO:0000256" key="5">
    <source>
        <dbReference type="ARBA" id="ARBA00022519"/>
    </source>
</evidence>
<dbReference type="PROSITE" id="PS50928">
    <property type="entry name" value="ABC_TM1"/>
    <property type="match status" value="1"/>
</dbReference>
<evidence type="ECO:0000256" key="8">
    <source>
        <dbReference type="ARBA" id="ARBA00023136"/>
    </source>
</evidence>
<dbReference type="InterPro" id="IPR035906">
    <property type="entry name" value="MetI-like_sf"/>
</dbReference>
<evidence type="ECO:0000256" key="7">
    <source>
        <dbReference type="ARBA" id="ARBA00022989"/>
    </source>
</evidence>
<evidence type="ECO:0000313" key="11">
    <source>
        <dbReference type="EMBL" id="AOO93802.1"/>
    </source>
</evidence>
<evidence type="ECO:0000256" key="3">
    <source>
        <dbReference type="ARBA" id="ARBA00022448"/>
    </source>
</evidence>
<keyword evidence="8 9" id="KW-0472">Membrane</keyword>
<dbReference type="CDD" id="cd06261">
    <property type="entry name" value="TM_PBP2"/>
    <property type="match status" value="1"/>
</dbReference>
<dbReference type="InterPro" id="IPR043429">
    <property type="entry name" value="ArtM/GltK/GlnP/TcyL/YhdX-like"/>
</dbReference>
<evidence type="ECO:0000259" key="10">
    <source>
        <dbReference type="PROSITE" id="PS50928"/>
    </source>
</evidence>
<dbReference type="GO" id="GO:0043190">
    <property type="term" value="C:ATP-binding cassette (ABC) transporter complex"/>
    <property type="evidence" value="ECO:0007669"/>
    <property type="project" value="InterPro"/>
</dbReference>
<evidence type="ECO:0000256" key="9">
    <source>
        <dbReference type="RuleBase" id="RU363032"/>
    </source>
</evidence>
<comment type="subcellular location">
    <subcellularLocation>
        <location evidence="1">Cell inner membrane</location>
        <topology evidence="1">Multi-pass membrane protein</topology>
    </subcellularLocation>
    <subcellularLocation>
        <location evidence="9">Cell membrane</location>
        <topology evidence="9">Multi-pass membrane protein</topology>
    </subcellularLocation>
</comment>
<feature type="transmembrane region" description="Helical" evidence="9">
    <location>
        <begin position="160"/>
        <end position="182"/>
    </location>
</feature>
<dbReference type="InterPro" id="IPR010065">
    <property type="entry name" value="AA_ABC_transptr_permease_3TM"/>
</dbReference>
<evidence type="ECO:0000256" key="1">
    <source>
        <dbReference type="ARBA" id="ARBA00004429"/>
    </source>
</evidence>
<feature type="transmembrane region" description="Helical" evidence="9">
    <location>
        <begin position="52"/>
        <end position="75"/>
    </location>
</feature>
<keyword evidence="4" id="KW-1003">Cell membrane</keyword>
<feature type="transmembrane region" description="Helical" evidence="9">
    <location>
        <begin position="87"/>
        <end position="109"/>
    </location>
</feature>
<dbReference type="PANTHER" id="PTHR30614:SF10">
    <property type="entry name" value="ARGININE ABC TRANSPORTER PERMEASE PROTEIN ARTM"/>
    <property type="match status" value="1"/>
</dbReference>
<keyword evidence="5" id="KW-0997">Cell inner membrane</keyword>
<sequence length="229" mass="25186">MLTLLTDNLALWAQGLQNTVALTLLSALMGFSLALPLALARLSRNRTISGMAYGYVYLMRGTPLLVQVFLIYYGLGSFSRELRNIGLWWFFRDAFNCGLLAFALNSAAYQAEILRGGIQAVPRGAIEAGRGLGLSTAQIFRKIVLPIATARMLPTIGNELVLLLKASAIVSVITVPDIMGQARSLYAQSFDLTVFYVAALNYLAVVLLIEALWRRLEGRNRWLHFAGTV</sequence>
<comment type="similarity">
    <text evidence="2">Belongs to the binding-protein-dependent transport system permease family. HisMQ subfamily.</text>
</comment>
<feature type="transmembrane region" description="Helical" evidence="9">
    <location>
        <begin position="20"/>
        <end position="40"/>
    </location>
</feature>
<feature type="domain" description="ABC transmembrane type-1" evidence="10">
    <location>
        <begin position="16"/>
        <end position="213"/>
    </location>
</feature>
<name>A0A1B8R3P5_RHILT</name>
<dbReference type="NCBIfam" id="TIGR01726">
    <property type="entry name" value="HEQRo_perm_3TM"/>
    <property type="match status" value="1"/>
</dbReference>
<dbReference type="Gene3D" id="1.10.3720.10">
    <property type="entry name" value="MetI-like"/>
    <property type="match status" value="1"/>
</dbReference>
<evidence type="ECO:0000256" key="2">
    <source>
        <dbReference type="ARBA" id="ARBA00010072"/>
    </source>
</evidence>
<protein>
    <recommendedName>
        <fullName evidence="10">ABC transmembrane type-1 domain-containing protein</fullName>
    </recommendedName>
</protein>
<dbReference type="GO" id="GO:0022857">
    <property type="term" value="F:transmembrane transporter activity"/>
    <property type="evidence" value="ECO:0007669"/>
    <property type="project" value="InterPro"/>
</dbReference>
<dbReference type="GO" id="GO:0006865">
    <property type="term" value="P:amino acid transport"/>
    <property type="evidence" value="ECO:0007669"/>
    <property type="project" value="TreeGrafter"/>
</dbReference>
<feature type="transmembrane region" description="Helical" evidence="9">
    <location>
        <begin position="194"/>
        <end position="213"/>
    </location>
</feature>
<keyword evidence="7 9" id="KW-1133">Transmembrane helix</keyword>
<dbReference type="EMBL" id="KX491438">
    <property type="protein sequence ID" value="AOO93802.1"/>
    <property type="molecule type" value="Genomic_DNA"/>
</dbReference>
<proteinExistence type="inferred from homology"/>
<dbReference type="PANTHER" id="PTHR30614">
    <property type="entry name" value="MEMBRANE COMPONENT OF AMINO ACID ABC TRANSPORTER"/>
    <property type="match status" value="1"/>
</dbReference>
<dbReference type="SUPFAM" id="SSF161098">
    <property type="entry name" value="MetI-like"/>
    <property type="match status" value="1"/>
</dbReference>
<keyword evidence="6 9" id="KW-0812">Transmembrane</keyword>
<evidence type="ECO:0000256" key="6">
    <source>
        <dbReference type="ARBA" id="ARBA00022692"/>
    </source>
</evidence>
<evidence type="ECO:0000256" key="4">
    <source>
        <dbReference type="ARBA" id="ARBA00022475"/>
    </source>
</evidence>
<dbReference type="InterPro" id="IPR000515">
    <property type="entry name" value="MetI-like"/>
</dbReference>
<accession>A0A1B8R3P5</accession>
<organism evidence="11">
    <name type="scientific">Rhizobium leguminosarum bv. trifolii</name>
    <dbReference type="NCBI Taxonomy" id="386"/>
    <lineage>
        <taxon>Bacteria</taxon>
        <taxon>Pseudomonadati</taxon>
        <taxon>Pseudomonadota</taxon>
        <taxon>Alphaproteobacteria</taxon>
        <taxon>Hyphomicrobiales</taxon>
        <taxon>Rhizobiaceae</taxon>
        <taxon>Rhizobium/Agrobacterium group</taxon>
        <taxon>Rhizobium</taxon>
    </lineage>
</organism>
<reference evidence="11" key="1">
    <citation type="journal article" date="2015" name="BMC Genomics">
        <title>Transcriptome profiling of a Rhizobium leguminosarum bv. trifolii rosR mutant reveals the role of the transcriptional regulator RosR in motility, synthesis of cell-surface components, and other cellular processes.</title>
        <authorList>
            <person name="Rachwal K."/>
            <person name="Matczynska E."/>
            <person name="Janczarek M."/>
        </authorList>
    </citation>
    <scope>NUCLEOTIDE SEQUENCE</scope>
    <source>
        <strain evidence="11">Rt24.2</strain>
    </source>
</reference>
<keyword evidence="3 9" id="KW-0813">Transport</keyword>
<dbReference type="AlphaFoldDB" id="A0A1B8R3P5"/>